<reference evidence="2" key="1">
    <citation type="submission" date="2016-10" db="EMBL/GenBank/DDBJ databases">
        <authorList>
            <person name="Varghese N."/>
            <person name="Submissions S."/>
        </authorList>
    </citation>
    <scope>NUCLEOTIDE SEQUENCE [LARGE SCALE GENOMIC DNA]</scope>
    <source>
        <strain evidence="2">IBRC-M 10043</strain>
    </source>
</reference>
<accession>A0A1H8URZ7</accession>
<proteinExistence type="predicted"/>
<protein>
    <submittedName>
        <fullName evidence="1">Uncharacterized protein</fullName>
    </submittedName>
</protein>
<evidence type="ECO:0000313" key="1">
    <source>
        <dbReference type="EMBL" id="SEP05980.1"/>
    </source>
</evidence>
<dbReference type="RefSeq" id="WP_092663643.1">
    <property type="nucleotide sequence ID" value="NZ_FOCX01000030.1"/>
</dbReference>
<gene>
    <name evidence="1" type="ORF">SAMN05216388_10305</name>
</gene>
<dbReference type="Proteomes" id="UP000198775">
    <property type="component" value="Unassembled WGS sequence"/>
</dbReference>
<sequence length="305" mass="33566">MDLPIDPTQNDASPQELIRDLPSQAARRRVLQAADIPIDVDDRSFADTLDELSQIELRRAASQLRFAGDQTVYYYKIDGLRQVSPDGATGQVGDVGSPGAYGPEVQTAIRDHDRIYVVCNVPDTGSQTQLTISKETRPTTVATFKPRTQLLAVRASDDGTADATLQAVLSYLGLDDATRISFLDTGFRGRFEDACVDGYSTLRLRNTNPRDSSREIEVRSKDPEAGTVTDVRTDAIVEDLLQRGDTELNAASGLVTVPTDVRSMEHGEPLHPRVTIGFPDGWVAFEQFVPEQILIEFDDLVRDSL</sequence>
<dbReference type="OrthoDB" id="346112at2157"/>
<dbReference type="AlphaFoldDB" id="A0A1H8URZ7"/>
<name>A0A1H8URZ7_9EURY</name>
<keyword evidence="2" id="KW-1185">Reference proteome</keyword>
<dbReference type="EMBL" id="FOCX01000030">
    <property type="protein sequence ID" value="SEP05980.1"/>
    <property type="molecule type" value="Genomic_DNA"/>
</dbReference>
<organism evidence="1 2">
    <name type="scientific">Halorientalis persicus</name>
    <dbReference type="NCBI Taxonomy" id="1367881"/>
    <lineage>
        <taxon>Archaea</taxon>
        <taxon>Methanobacteriati</taxon>
        <taxon>Methanobacteriota</taxon>
        <taxon>Stenosarchaea group</taxon>
        <taxon>Halobacteria</taxon>
        <taxon>Halobacteriales</taxon>
        <taxon>Haloarculaceae</taxon>
        <taxon>Halorientalis</taxon>
    </lineage>
</organism>
<evidence type="ECO:0000313" key="2">
    <source>
        <dbReference type="Proteomes" id="UP000198775"/>
    </source>
</evidence>